<accession>A0A6A5UKU7</accession>
<feature type="region of interest" description="Disordered" evidence="1">
    <location>
        <begin position="1"/>
        <end position="41"/>
    </location>
</feature>
<dbReference type="Proteomes" id="UP000800036">
    <property type="component" value="Unassembled WGS sequence"/>
</dbReference>
<reference evidence="2" key="1">
    <citation type="journal article" date="2020" name="Stud. Mycol.">
        <title>101 Dothideomycetes genomes: a test case for predicting lifestyles and emergence of pathogens.</title>
        <authorList>
            <person name="Haridas S."/>
            <person name="Albert R."/>
            <person name="Binder M."/>
            <person name="Bloem J."/>
            <person name="Labutti K."/>
            <person name="Salamov A."/>
            <person name="Andreopoulos B."/>
            <person name="Baker S."/>
            <person name="Barry K."/>
            <person name="Bills G."/>
            <person name="Bluhm B."/>
            <person name="Cannon C."/>
            <person name="Castanera R."/>
            <person name="Culley D."/>
            <person name="Daum C."/>
            <person name="Ezra D."/>
            <person name="Gonzalez J."/>
            <person name="Henrissat B."/>
            <person name="Kuo A."/>
            <person name="Liang C."/>
            <person name="Lipzen A."/>
            <person name="Lutzoni F."/>
            <person name="Magnuson J."/>
            <person name="Mondo S."/>
            <person name="Nolan M."/>
            <person name="Ohm R."/>
            <person name="Pangilinan J."/>
            <person name="Park H.-J."/>
            <person name="Ramirez L."/>
            <person name="Alfaro M."/>
            <person name="Sun H."/>
            <person name="Tritt A."/>
            <person name="Yoshinaga Y."/>
            <person name="Zwiers L.-H."/>
            <person name="Turgeon B."/>
            <person name="Goodwin S."/>
            <person name="Spatafora J."/>
            <person name="Crous P."/>
            <person name="Grigoriev I."/>
        </authorList>
    </citation>
    <scope>NUCLEOTIDE SEQUENCE</scope>
    <source>
        <strain evidence="2">CBS 107.79</strain>
    </source>
</reference>
<protein>
    <submittedName>
        <fullName evidence="2">Uncharacterized protein</fullName>
    </submittedName>
</protein>
<organism evidence="2 3">
    <name type="scientific">Bimuria novae-zelandiae CBS 107.79</name>
    <dbReference type="NCBI Taxonomy" id="1447943"/>
    <lineage>
        <taxon>Eukaryota</taxon>
        <taxon>Fungi</taxon>
        <taxon>Dikarya</taxon>
        <taxon>Ascomycota</taxon>
        <taxon>Pezizomycotina</taxon>
        <taxon>Dothideomycetes</taxon>
        <taxon>Pleosporomycetidae</taxon>
        <taxon>Pleosporales</taxon>
        <taxon>Massarineae</taxon>
        <taxon>Didymosphaeriaceae</taxon>
        <taxon>Bimuria</taxon>
    </lineage>
</organism>
<sequence length="198" mass="21803">MPKQPMKKRGAEVHTPYSHSDNEASSSSETDNSNILGIDNAGDEGLSAAVILLHLSTEAAEQEAVECFPESDTEAYLLPHEASTNRQESPVKDEVDSRTVEEARTQPGDPDETMLVYVIPVCDRPRPGHCDSLAEGMGDQIQEFRWSIHLDVTCVILSTYFDLDAEYSVPRPICKQRSELSHRGRIEGGGSTNTTSLR</sequence>
<evidence type="ECO:0000256" key="1">
    <source>
        <dbReference type="SAM" id="MobiDB-lite"/>
    </source>
</evidence>
<dbReference type="AlphaFoldDB" id="A0A6A5UKU7"/>
<dbReference type="OrthoDB" id="10344396at2759"/>
<feature type="compositionally biased region" description="Basic and acidic residues" evidence="1">
    <location>
        <begin position="89"/>
        <end position="104"/>
    </location>
</feature>
<feature type="region of interest" description="Disordered" evidence="1">
    <location>
        <begin position="80"/>
        <end position="110"/>
    </location>
</feature>
<evidence type="ECO:0000313" key="2">
    <source>
        <dbReference type="EMBL" id="KAF1964412.1"/>
    </source>
</evidence>
<evidence type="ECO:0000313" key="3">
    <source>
        <dbReference type="Proteomes" id="UP000800036"/>
    </source>
</evidence>
<proteinExistence type="predicted"/>
<feature type="compositionally biased region" description="Low complexity" evidence="1">
    <location>
        <begin position="23"/>
        <end position="34"/>
    </location>
</feature>
<dbReference type="EMBL" id="ML976789">
    <property type="protein sequence ID" value="KAF1964412.1"/>
    <property type="molecule type" value="Genomic_DNA"/>
</dbReference>
<name>A0A6A5UKU7_9PLEO</name>
<gene>
    <name evidence="2" type="ORF">BU23DRAFT_575712</name>
</gene>
<keyword evidence="3" id="KW-1185">Reference proteome</keyword>